<accession>A0A3D8VGC2</accession>
<sequence length="85" mass="9745">MEIRGIDPYDYTLMPGTRLCQYNMEQQANILSDYYLVAIVGGIARRELYGKKYMHAPNIRQLLENALADFLLNPRSIGNLPPLTQ</sequence>
<organism evidence="1 2">
    <name type="scientific">Lysobacter soli</name>
    <dbReference type="NCBI Taxonomy" id="453783"/>
    <lineage>
        <taxon>Bacteria</taxon>
        <taxon>Pseudomonadati</taxon>
        <taxon>Pseudomonadota</taxon>
        <taxon>Gammaproteobacteria</taxon>
        <taxon>Lysobacterales</taxon>
        <taxon>Lysobacteraceae</taxon>
        <taxon>Lysobacter</taxon>
    </lineage>
</organism>
<proteinExistence type="predicted"/>
<dbReference type="Proteomes" id="UP000256829">
    <property type="component" value="Unassembled WGS sequence"/>
</dbReference>
<evidence type="ECO:0000313" key="2">
    <source>
        <dbReference type="Proteomes" id="UP000256829"/>
    </source>
</evidence>
<gene>
    <name evidence="1" type="ORF">DX912_06990</name>
</gene>
<name>A0A3D8VGC2_9GAMM</name>
<keyword evidence="2" id="KW-1185">Reference proteome</keyword>
<dbReference type="EMBL" id="QTJR01000003">
    <property type="protein sequence ID" value="RDY68339.1"/>
    <property type="molecule type" value="Genomic_DNA"/>
</dbReference>
<protein>
    <submittedName>
        <fullName evidence="1">Uncharacterized protein</fullName>
    </submittedName>
</protein>
<evidence type="ECO:0000313" key="1">
    <source>
        <dbReference type="EMBL" id="RDY68339.1"/>
    </source>
</evidence>
<dbReference type="AlphaFoldDB" id="A0A3D8VGC2"/>
<reference evidence="1 2" key="1">
    <citation type="submission" date="2018-08" db="EMBL/GenBank/DDBJ databases">
        <title>Lysobacter soli KCTC 22011, whole genome shotgun sequence.</title>
        <authorList>
            <person name="Zhang X."/>
            <person name="Feng G."/>
            <person name="Zhu H."/>
        </authorList>
    </citation>
    <scope>NUCLEOTIDE SEQUENCE [LARGE SCALE GENOMIC DNA]</scope>
    <source>
        <strain evidence="1 2">KCTC 22011</strain>
    </source>
</reference>
<comment type="caution">
    <text evidence="1">The sequence shown here is derived from an EMBL/GenBank/DDBJ whole genome shotgun (WGS) entry which is preliminary data.</text>
</comment>